<keyword evidence="5" id="KW-1133">Transmembrane helix</keyword>
<dbReference type="RefSeq" id="WP_066863797.1">
    <property type="nucleotide sequence ID" value="NZ_CABKVV010000013.1"/>
</dbReference>
<keyword evidence="8" id="KW-1185">Reference proteome</keyword>
<keyword evidence="5" id="KW-0472">Membrane</keyword>
<comment type="subcellular location">
    <subcellularLocation>
        <location evidence="1">Membrane</location>
    </subcellularLocation>
</comment>
<accession>A0ABT1RUG4</accession>
<protein>
    <submittedName>
        <fullName evidence="7">Sensor histidine kinase</fullName>
    </submittedName>
</protein>
<evidence type="ECO:0000256" key="4">
    <source>
        <dbReference type="ARBA" id="ARBA00022777"/>
    </source>
</evidence>
<dbReference type="PROSITE" id="PS50885">
    <property type="entry name" value="HAMP"/>
    <property type="match status" value="1"/>
</dbReference>
<dbReference type="SUPFAM" id="SSF55874">
    <property type="entry name" value="ATPase domain of HSP90 chaperone/DNA topoisomerase II/histidine kinase"/>
    <property type="match status" value="1"/>
</dbReference>
<sequence>MGISGKLNRMGIQKKLLFGYGCFVLLPILVVCGFFLQRMVSSTLSYTEDLDRVYFDQTAANVDSMLRANFALADSATSSYELMKYVNTLHEFHPDEIEPYLDYGRIYDSCLVKFPITSGSLSKLSVYTTNPTILTDNVFLVSQKQTPLKKEIRERVMKAAGSNVLLDPILEDGKAYLAVGKLIVSDGQERIQNILLLRTPESELCSLLGRGDQQTYVVGSSGVVLSSNVREAVGKDAEEFPALQRILERMPDQPVRETDTVSFYRSMEEEPGVSWRLVSIMSRRPLMEKVTESVWLCIMLCLLSIVGAVGFLLLLSKTLTDRLKLLVRYATDFHGGEAKPEIRLDGHDEITELYEDMGRMMDTINRLINGVYRLELEKKDAEIKALQSQIDPHFVFNTMESVRMRLWKNRDFQTAEIIQKFALLMRRSMEWDKDTVTLREEVELVKAYLQIQQFRFSDRICFELQVDPALSSCKIPKFSLQPLAENAIRHGLEPKQGHGKLRISSEIGTGEFFIFVEDNGVGMEAETLQKLQAELDSLPRQENIGIRNVHRRIRLLFGEPYGLHFRSEPGQGTTAEVRLPLCQFEEGEKEEI</sequence>
<dbReference type="Gene3D" id="3.30.565.10">
    <property type="entry name" value="Histidine kinase-like ATPase, C-terminal domain"/>
    <property type="match status" value="1"/>
</dbReference>
<dbReference type="Gene3D" id="6.10.340.10">
    <property type="match status" value="1"/>
</dbReference>
<dbReference type="PANTHER" id="PTHR34220">
    <property type="entry name" value="SENSOR HISTIDINE KINASE YPDA"/>
    <property type="match status" value="1"/>
</dbReference>
<dbReference type="InterPro" id="IPR050640">
    <property type="entry name" value="Bact_2-comp_sensor_kinase"/>
</dbReference>
<comment type="caution">
    <text evidence="7">The sequence shown here is derived from an EMBL/GenBank/DDBJ whole genome shotgun (WGS) entry which is preliminary data.</text>
</comment>
<feature type="transmembrane region" description="Helical" evidence="5">
    <location>
        <begin position="293"/>
        <end position="315"/>
    </location>
</feature>
<dbReference type="InterPro" id="IPR003594">
    <property type="entry name" value="HATPase_dom"/>
</dbReference>
<keyword evidence="3" id="KW-0808">Transferase</keyword>
<evidence type="ECO:0000256" key="2">
    <source>
        <dbReference type="ARBA" id="ARBA00022553"/>
    </source>
</evidence>
<keyword evidence="2" id="KW-0597">Phosphoprotein</keyword>
<dbReference type="Proteomes" id="UP001524473">
    <property type="component" value="Unassembled WGS sequence"/>
</dbReference>
<dbReference type="InterPro" id="IPR003660">
    <property type="entry name" value="HAMP_dom"/>
</dbReference>
<evidence type="ECO:0000256" key="3">
    <source>
        <dbReference type="ARBA" id="ARBA00022679"/>
    </source>
</evidence>
<dbReference type="GO" id="GO:0016301">
    <property type="term" value="F:kinase activity"/>
    <property type="evidence" value="ECO:0007669"/>
    <property type="project" value="UniProtKB-KW"/>
</dbReference>
<dbReference type="GeneID" id="90532396"/>
<evidence type="ECO:0000256" key="1">
    <source>
        <dbReference type="ARBA" id="ARBA00004370"/>
    </source>
</evidence>
<reference evidence="7 8" key="1">
    <citation type="submission" date="2022-06" db="EMBL/GenBank/DDBJ databases">
        <title>Isolation of gut microbiota from human fecal samples.</title>
        <authorList>
            <person name="Pamer E.G."/>
            <person name="Barat B."/>
            <person name="Waligurski E."/>
            <person name="Medina S."/>
            <person name="Paddock L."/>
            <person name="Mostad J."/>
        </authorList>
    </citation>
    <scope>NUCLEOTIDE SEQUENCE [LARGE SCALE GENOMIC DNA]</scope>
    <source>
        <strain evidence="7 8">DFI.9.73</strain>
    </source>
</reference>
<evidence type="ECO:0000256" key="5">
    <source>
        <dbReference type="SAM" id="Phobius"/>
    </source>
</evidence>
<gene>
    <name evidence="7" type="ORF">NE695_00120</name>
</gene>
<dbReference type="PANTHER" id="PTHR34220:SF7">
    <property type="entry name" value="SENSOR HISTIDINE KINASE YPDA"/>
    <property type="match status" value="1"/>
</dbReference>
<dbReference type="InterPro" id="IPR010559">
    <property type="entry name" value="Sig_transdc_His_kin_internal"/>
</dbReference>
<keyword evidence="5" id="KW-0812">Transmembrane</keyword>
<feature type="transmembrane region" description="Helical" evidence="5">
    <location>
        <begin position="16"/>
        <end position="36"/>
    </location>
</feature>
<dbReference type="Pfam" id="PF02518">
    <property type="entry name" value="HATPase_c"/>
    <property type="match status" value="1"/>
</dbReference>
<name>A0ABT1RUG4_9FIRM</name>
<dbReference type="EMBL" id="JANFZH010000001">
    <property type="protein sequence ID" value="MCQ4838315.1"/>
    <property type="molecule type" value="Genomic_DNA"/>
</dbReference>
<dbReference type="InterPro" id="IPR036890">
    <property type="entry name" value="HATPase_C_sf"/>
</dbReference>
<feature type="domain" description="HAMP" evidence="6">
    <location>
        <begin position="317"/>
        <end position="369"/>
    </location>
</feature>
<dbReference type="Pfam" id="PF06580">
    <property type="entry name" value="His_kinase"/>
    <property type="match status" value="1"/>
</dbReference>
<evidence type="ECO:0000259" key="6">
    <source>
        <dbReference type="PROSITE" id="PS50885"/>
    </source>
</evidence>
<evidence type="ECO:0000313" key="8">
    <source>
        <dbReference type="Proteomes" id="UP001524473"/>
    </source>
</evidence>
<keyword evidence="4 7" id="KW-0418">Kinase</keyword>
<proteinExistence type="predicted"/>
<organism evidence="7 8">
    <name type="scientific">Neglectibacter timonensis</name>
    <dbReference type="NCBI Taxonomy" id="1776382"/>
    <lineage>
        <taxon>Bacteria</taxon>
        <taxon>Bacillati</taxon>
        <taxon>Bacillota</taxon>
        <taxon>Clostridia</taxon>
        <taxon>Eubacteriales</taxon>
        <taxon>Oscillospiraceae</taxon>
        <taxon>Neglectibacter</taxon>
    </lineage>
</organism>
<evidence type="ECO:0000313" key="7">
    <source>
        <dbReference type="EMBL" id="MCQ4838315.1"/>
    </source>
</evidence>